<evidence type="ECO:0000256" key="1">
    <source>
        <dbReference type="SAM" id="MobiDB-lite"/>
    </source>
</evidence>
<gene>
    <name evidence="2" type="ORF">KCH_03080</name>
</gene>
<dbReference type="InterPro" id="IPR034660">
    <property type="entry name" value="DinB/YfiT-like"/>
</dbReference>
<comment type="caution">
    <text evidence="2">The sequence shown here is derived from an EMBL/GenBank/DDBJ whole genome shotgun (WGS) entry which is preliminary data.</text>
</comment>
<evidence type="ECO:0000313" key="3">
    <source>
        <dbReference type="Proteomes" id="UP000027178"/>
    </source>
</evidence>
<dbReference type="InterPro" id="IPR007061">
    <property type="entry name" value="MST-like"/>
</dbReference>
<dbReference type="eggNOG" id="COG2318">
    <property type="taxonomic scope" value="Bacteria"/>
</dbReference>
<feature type="region of interest" description="Disordered" evidence="1">
    <location>
        <begin position="1"/>
        <end position="35"/>
    </location>
</feature>
<dbReference type="Gene3D" id="1.20.120.450">
    <property type="entry name" value="dinb family like domain"/>
    <property type="match status" value="1"/>
</dbReference>
<name>A0A066ZCL8_9ACTN</name>
<reference evidence="2 3" key="1">
    <citation type="submission" date="2014-05" db="EMBL/GenBank/DDBJ databases">
        <title>Draft Genome Sequence of Kitasatospora cheerisanensis KCTC 2395.</title>
        <authorList>
            <person name="Nam D.H."/>
        </authorList>
    </citation>
    <scope>NUCLEOTIDE SEQUENCE [LARGE SCALE GENOMIC DNA]</scope>
    <source>
        <strain evidence="2 3">KCTC 2395</strain>
    </source>
</reference>
<protein>
    <recommendedName>
        <fullName evidence="4">Mini-circle protein</fullName>
    </recommendedName>
</protein>
<dbReference type="Proteomes" id="UP000027178">
    <property type="component" value="Unassembled WGS sequence"/>
</dbReference>
<proteinExistence type="predicted"/>
<dbReference type="Pfam" id="PF04978">
    <property type="entry name" value="MST"/>
    <property type="match status" value="1"/>
</dbReference>
<organism evidence="2 3">
    <name type="scientific">Kitasatospora cheerisanensis KCTC 2395</name>
    <dbReference type="NCBI Taxonomy" id="1348663"/>
    <lineage>
        <taxon>Bacteria</taxon>
        <taxon>Bacillati</taxon>
        <taxon>Actinomycetota</taxon>
        <taxon>Actinomycetes</taxon>
        <taxon>Kitasatosporales</taxon>
        <taxon>Streptomycetaceae</taxon>
        <taxon>Kitasatospora</taxon>
    </lineage>
</organism>
<sequence>MVKSIPARQSRLTAMLPTGAPAPGRTPATRKTAGRPDRTFGMIVHMTWTVPAPARTGGSLTAPEAELLPDYLAWHRSTFLHKCRGLNGEQLALRPLPASSLSLLGLMRHLAKVERTWFRIRFAAEDVPPLHAVEGHKDADFDLLDPARAEQEYRQLLEEQRLADLAVAGASLDATLAAYGEPQSLRMTYLHVTTEYARHNGHADLLREHIDGVTGA</sequence>
<dbReference type="SUPFAM" id="SSF109854">
    <property type="entry name" value="DinB/YfiT-like putative metalloenzymes"/>
    <property type="match status" value="1"/>
</dbReference>
<evidence type="ECO:0000313" key="2">
    <source>
        <dbReference type="EMBL" id="KDN87895.1"/>
    </source>
</evidence>
<evidence type="ECO:0008006" key="4">
    <source>
        <dbReference type="Google" id="ProtNLM"/>
    </source>
</evidence>
<dbReference type="HOGENOM" id="CLU_097062_2_0_11"/>
<keyword evidence="3" id="KW-1185">Reference proteome</keyword>
<feature type="compositionally biased region" description="Low complexity" evidence="1">
    <location>
        <begin position="17"/>
        <end position="31"/>
    </location>
</feature>
<dbReference type="AlphaFoldDB" id="A0A066ZCL8"/>
<accession>A0A066ZCL8</accession>
<dbReference type="EMBL" id="JNBY01000014">
    <property type="protein sequence ID" value="KDN87895.1"/>
    <property type="molecule type" value="Genomic_DNA"/>
</dbReference>
<dbReference type="PATRIC" id="fig|1348663.4.peg.287"/>